<accession>A0A841G5L6</accession>
<dbReference type="EMBL" id="JACHGT010000022">
    <property type="protein sequence ID" value="MBB6039390.1"/>
    <property type="molecule type" value="Genomic_DNA"/>
</dbReference>
<organism evidence="1 2">
    <name type="scientific">Phytomonospora endophytica</name>
    <dbReference type="NCBI Taxonomy" id="714109"/>
    <lineage>
        <taxon>Bacteria</taxon>
        <taxon>Bacillati</taxon>
        <taxon>Actinomycetota</taxon>
        <taxon>Actinomycetes</taxon>
        <taxon>Micromonosporales</taxon>
        <taxon>Micromonosporaceae</taxon>
        <taxon>Phytomonospora</taxon>
    </lineage>
</organism>
<dbReference type="AlphaFoldDB" id="A0A841G5L6"/>
<dbReference type="Proteomes" id="UP000548476">
    <property type="component" value="Unassembled WGS sequence"/>
</dbReference>
<evidence type="ECO:0000313" key="1">
    <source>
        <dbReference type="EMBL" id="MBB6039390.1"/>
    </source>
</evidence>
<gene>
    <name evidence="1" type="ORF">HNR73_007285</name>
</gene>
<keyword evidence="2" id="KW-1185">Reference proteome</keyword>
<name>A0A841G5L6_9ACTN</name>
<reference evidence="1 2" key="1">
    <citation type="submission" date="2020-08" db="EMBL/GenBank/DDBJ databases">
        <title>Genomic Encyclopedia of Type Strains, Phase IV (KMG-IV): sequencing the most valuable type-strain genomes for metagenomic binning, comparative biology and taxonomic classification.</title>
        <authorList>
            <person name="Goeker M."/>
        </authorList>
    </citation>
    <scope>NUCLEOTIDE SEQUENCE [LARGE SCALE GENOMIC DNA]</scope>
    <source>
        <strain evidence="1 2">YIM 65646</strain>
    </source>
</reference>
<proteinExistence type="predicted"/>
<sequence length="37" mass="4283">MEFLAAHDFTVTAGPREHALRTYTRVTTPGDNEWYDL</sequence>
<evidence type="ECO:0000313" key="2">
    <source>
        <dbReference type="Proteomes" id="UP000548476"/>
    </source>
</evidence>
<comment type="caution">
    <text evidence="1">The sequence shown here is derived from an EMBL/GenBank/DDBJ whole genome shotgun (WGS) entry which is preliminary data.</text>
</comment>
<protein>
    <submittedName>
        <fullName evidence="1">Uncharacterized protein</fullName>
    </submittedName>
</protein>